<keyword evidence="2" id="KW-0866">Nonsense-mediated mRNA decay</keyword>
<feature type="compositionally biased region" description="Low complexity" evidence="3">
    <location>
        <begin position="28"/>
        <end position="79"/>
    </location>
</feature>
<name>A0ABR4NE86_9FUNG</name>
<accession>A0ABR4NE86</accession>
<sequence>MSQTAAAAKTPAAPVLLRKAVALERKSSAQSLAAEPADAAAAPASVTASAATAAPALQASTPAEAGSASTAAGQTASTARPASPPKTAPLDKTVSPRASIVESLGAGGEPEALAPTLERLRKLFPAPRPQLPAPIKVMDDQMRFQPEQIQRLLSDFPGCFIVGVLGRPGVGKSTVLSTLTSAAPFPVSGKGKGAGQQHTRGIDMYVTPDHVVLLDTQPVLCRSVAERLRGSDFFGDVLVRPGPPSQLHSLVEIESIKMTMFLLSVCHVVIVVSDSPRDVELFQLIRKGEAIRKKQFQSRAQPGPPSASGASGVISSPSPTGLSTTSPAPQQVAPSESYEPRIVFVANKASQVSFTPQRRMSILDSFWKSFLDSELQVAGLFADTLHAKQMREFASSFKNQPQPPPGDQPPPKSQANVTDAELRGCGCKSDPDSTGPAEGVESSRPDTPDGDPTDAGRKRAKKRHRRRAGKADAKDSRNSDPASQEVPDAAVDSALEAAATTDVNDRGSYESLLANVFLLPQKDTFGDAIDFRKSLDETISAVAGIAYRFSDEARLLRDTIFEIPRFPVSASDAAAAAAARSPASTGLLRTPLSRRQFLVSERDWLRSAARIWDGIRRFDLSGELEALCPPSGDAHANTGAAGSSGAVKGQRPKRTS</sequence>
<evidence type="ECO:0000313" key="5">
    <source>
        <dbReference type="Proteomes" id="UP001527925"/>
    </source>
</evidence>
<dbReference type="PANTHER" id="PTHR14270:SF0">
    <property type="entry name" value="NONSENSE-MEDIATED MRNA DECAY FACTOR SMG9"/>
    <property type="match status" value="1"/>
</dbReference>
<feature type="compositionally biased region" description="Pro residues" evidence="3">
    <location>
        <begin position="401"/>
        <end position="412"/>
    </location>
</feature>
<dbReference type="SUPFAM" id="SSF52540">
    <property type="entry name" value="P-loop containing nucleoside triphosphate hydrolases"/>
    <property type="match status" value="1"/>
</dbReference>
<comment type="caution">
    <text evidence="4">The sequence shown here is derived from an EMBL/GenBank/DDBJ whole genome shotgun (WGS) entry which is preliminary data.</text>
</comment>
<evidence type="ECO:0000313" key="4">
    <source>
        <dbReference type="EMBL" id="KAL2917827.1"/>
    </source>
</evidence>
<feature type="region of interest" description="Disordered" evidence="3">
    <location>
        <begin position="295"/>
        <end position="334"/>
    </location>
</feature>
<feature type="compositionally biased region" description="Low complexity" evidence="3">
    <location>
        <begin position="315"/>
        <end position="327"/>
    </location>
</feature>
<protein>
    <recommendedName>
        <fullName evidence="6">G domain-containing protein</fullName>
    </recommendedName>
</protein>
<feature type="region of interest" description="Disordered" evidence="3">
    <location>
        <begin position="629"/>
        <end position="656"/>
    </location>
</feature>
<evidence type="ECO:0000256" key="1">
    <source>
        <dbReference type="ARBA" id="ARBA00007712"/>
    </source>
</evidence>
<dbReference type="PANTHER" id="PTHR14270">
    <property type="entry name" value="NONSENSE-MEDIATED MRNA DECAY FACTOR SMG9"/>
    <property type="match status" value="1"/>
</dbReference>
<dbReference type="InterPro" id="IPR027417">
    <property type="entry name" value="P-loop_NTPase"/>
</dbReference>
<feature type="compositionally biased region" description="Basic and acidic residues" evidence="3">
    <location>
        <begin position="469"/>
        <end position="478"/>
    </location>
</feature>
<comment type="similarity">
    <text evidence="1">Belongs to the SMG9 family.</text>
</comment>
<dbReference type="EMBL" id="JADGIZ020000009">
    <property type="protein sequence ID" value="KAL2917827.1"/>
    <property type="molecule type" value="Genomic_DNA"/>
</dbReference>
<evidence type="ECO:0008006" key="6">
    <source>
        <dbReference type="Google" id="ProtNLM"/>
    </source>
</evidence>
<dbReference type="InterPro" id="IPR039177">
    <property type="entry name" value="SMG9"/>
</dbReference>
<gene>
    <name evidence="4" type="ORF">HK105_202700</name>
</gene>
<dbReference type="Proteomes" id="UP001527925">
    <property type="component" value="Unassembled WGS sequence"/>
</dbReference>
<evidence type="ECO:0000256" key="3">
    <source>
        <dbReference type="SAM" id="MobiDB-lite"/>
    </source>
</evidence>
<feature type="region of interest" description="Disordered" evidence="3">
    <location>
        <begin position="26"/>
        <end position="95"/>
    </location>
</feature>
<proteinExistence type="inferred from homology"/>
<feature type="region of interest" description="Disordered" evidence="3">
    <location>
        <begin position="395"/>
        <end position="488"/>
    </location>
</feature>
<evidence type="ECO:0000256" key="2">
    <source>
        <dbReference type="ARBA" id="ARBA00023161"/>
    </source>
</evidence>
<organism evidence="4 5">
    <name type="scientific">Polyrhizophydium stewartii</name>
    <dbReference type="NCBI Taxonomy" id="2732419"/>
    <lineage>
        <taxon>Eukaryota</taxon>
        <taxon>Fungi</taxon>
        <taxon>Fungi incertae sedis</taxon>
        <taxon>Chytridiomycota</taxon>
        <taxon>Chytridiomycota incertae sedis</taxon>
        <taxon>Chytridiomycetes</taxon>
        <taxon>Rhizophydiales</taxon>
        <taxon>Rhizophydiales incertae sedis</taxon>
        <taxon>Polyrhizophydium</taxon>
    </lineage>
</organism>
<reference evidence="4 5" key="1">
    <citation type="submission" date="2023-09" db="EMBL/GenBank/DDBJ databases">
        <title>Pangenome analysis of Batrachochytrium dendrobatidis and related Chytrids.</title>
        <authorList>
            <person name="Yacoub M.N."/>
            <person name="Stajich J.E."/>
            <person name="James T.Y."/>
        </authorList>
    </citation>
    <scope>NUCLEOTIDE SEQUENCE [LARGE SCALE GENOMIC DNA]</scope>
    <source>
        <strain evidence="4 5">JEL0888</strain>
    </source>
</reference>
<feature type="compositionally biased region" description="Basic residues" evidence="3">
    <location>
        <begin position="458"/>
        <end position="468"/>
    </location>
</feature>
<dbReference type="Gene3D" id="3.40.50.300">
    <property type="entry name" value="P-loop containing nucleotide triphosphate hydrolases"/>
    <property type="match status" value="1"/>
</dbReference>
<keyword evidence="5" id="KW-1185">Reference proteome</keyword>